<feature type="transmembrane region" description="Helical" evidence="1">
    <location>
        <begin position="359"/>
        <end position="380"/>
    </location>
</feature>
<evidence type="ECO:0000256" key="1">
    <source>
        <dbReference type="SAM" id="Phobius"/>
    </source>
</evidence>
<dbReference type="AlphaFoldDB" id="A0A0R2P0U0"/>
<feature type="transmembrane region" description="Helical" evidence="1">
    <location>
        <begin position="85"/>
        <end position="104"/>
    </location>
</feature>
<gene>
    <name evidence="2" type="ORF">DY78_GL000268</name>
</gene>
<feature type="transmembrane region" description="Helical" evidence="1">
    <location>
        <begin position="182"/>
        <end position="201"/>
    </location>
</feature>
<evidence type="ECO:0000313" key="3">
    <source>
        <dbReference type="Proteomes" id="UP000050920"/>
    </source>
</evidence>
<evidence type="ECO:0000313" key="2">
    <source>
        <dbReference type="EMBL" id="KRO29437.1"/>
    </source>
</evidence>
<dbReference type="Proteomes" id="UP000050920">
    <property type="component" value="Unassembled WGS sequence"/>
</dbReference>
<keyword evidence="3" id="KW-1185">Reference proteome</keyword>
<organism evidence="2 3">
    <name type="scientific">Lactiplantibacillus fabifermentans DSM 21115</name>
    <dbReference type="NCBI Taxonomy" id="1413187"/>
    <lineage>
        <taxon>Bacteria</taxon>
        <taxon>Bacillati</taxon>
        <taxon>Bacillota</taxon>
        <taxon>Bacilli</taxon>
        <taxon>Lactobacillales</taxon>
        <taxon>Lactobacillaceae</taxon>
        <taxon>Lactiplantibacillus</taxon>
    </lineage>
</organism>
<feature type="transmembrane region" description="Helical" evidence="1">
    <location>
        <begin position="252"/>
        <end position="270"/>
    </location>
</feature>
<protein>
    <submittedName>
        <fullName evidence="2">Uncharacterized protein</fullName>
    </submittedName>
</protein>
<sequence length="437" mass="49292">MIYIRSFLKMVVENHDRSIKNVCFFLYLINYLTFCLFNVNQVTKYNVSIELFLIIWGQILIFGMLGLDIISVLSTLTVSMLAPSAIFFYLGIGNGDIALGLVPINLHADIVNLYAYIFWGVLFSYLLDIKKYEKLMSMEPLIFSNQSVTLFNNLVALAFSIVAFPTFPTLSSSAVNLDRFQMLLPGHAWNQLVIVALLFNLPKIKQKGVLFTYLIVSVWFLAHGERADITGLVIGILIYVGMRNRLSVSKKIGLFFGGALIFILLLIVGYERIEHKLPNMAELFENIATFSTLSDVSYLVNVSIDYVEKFGHTNGAILFSTIKSAIPLITVDNSFGSFIEQVFPNPGGEPIISGPLIDFGILGVSISAIVDALLFSFIVKRNSLLFRYEFLMLLCSIPRIVWYGRSFVFTSLIFFVPFMYFINTRIVKLSTISTIRK</sequence>
<keyword evidence="1" id="KW-0812">Transmembrane</keyword>
<name>A0A0R2P0U0_9LACO</name>
<feature type="transmembrane region" description="Helical" evidence="1">
    <location>
        <begin position="21"/>
        <end position="39"/>
    </location>
</feature>
<feature type="transmembrane region" description="Helical" evidence="1">
    <location>
        <begin position="150"/>
        <end position="170"/>
    </location>
</feature>
<comment type="caution">
    <text evidence="2">The sequence shown here is derived from an EMBL/GenBank/DDBJ whole genome shotgun (WGS) entry which is preliminary data.</text>
</comment>
<accession>A0A0R2P0U0</accession>
<keyword evidence="1" id="KW-1133">Transmembrane helix</keyword>
<keyword evidence="1" id="KW-0472">Membrane</keyword>
<feature type="transmembrane region" description="Helical" evidence="1">
    <location>
        <begin position="51"/>
        <end position="73"/>
    </location>
</feature>
<proteinExistence type="predicted"/>
<dbReference type="EMBL" id="AYGX02000006">
    <property type="protein sequence ID" value="KRO29437.1"/>
    <property type="molecule type" value="Genomic_DNA"/>
</dbReference>
<feature type="transmembrane region" description="Helical" evidence="1">
    <location>
        <begin position="110"/>
        <end position="129"/>
    </location>
</feature>
<feature type="transmembrane region" description="Helical" evidence="1">
    <location>
        <begin position="400"/>
        <end position="422"/>
    </location>
</feature>
<reference evidence="2 3" key="1">
    <citation type="journal article" date="2015" name="Genome Announc.">
        <title>Expanding the biotechnology potential of lactobacilli through comparative genomics of 213 strains and associated genera.</title>
        <authorList>
            <person name="Sun Z."/>
            <person name="Harris H.M."/>
            <person name="McCann A."/>
            <person name="Guo C."/>
            <person name="Argimon S."/>
            <person name="Zhang W."/>
            <person name="Yang X."/>
            <person name="Jeffery I.B."/>
            <person name="Cooney J.C."/>
            <person name="Kagawa T.F."/>
            <person name="Liu W."/>
            <person name="Song Y."/>
            <person name="Salvetti E."/>
            <person name="Wrobel A."/>
            <person name="Rasinkangas P."/>
            <person name="Parkhill J."/>
            <person name="Rea M.C."/>
            <person name="O'Sullivan O."/>
            <person name="Ritari J."/>
            <person name="Douillard F.P."/>
            <person name="Paul Ross R."/>
            <person name="Yang R."/>
            <person name="Briner A.E."/>
            <person name="Felis G.E."/>
            <person name="de Vos W.M."/>
            <person name="Barrangou R."/>
            <person name="Klaenhammer T.R."/>
            <person name="Caufield P.W."/>
            <person name="Cui Y."/>
            <person name="Zhang H."/>
            <person name="O'Toole P.W."/>
        </authorList>
    </citation>
    <scope>NUCLEOTIDE SEQUENCE [LARGE SCALE GENOMIC DNA]</scope>
    <source>
        <strain evidence="2 3">DSM 21115</strain>
    </source>
</reference>